<name>A0A2P8CAV7_9BACT</name>
<proteinExistence type="predicted"/>
<dbReference type="Pfam" id="PF13649">
    <property type="entry name" value="Methyltransf_25"/>
    <property type="match status" value="1"/>
</dbReference>
<evidence type="ECO:0000313" key="4">
    <source>
        <dbReference type="EMBL" id="PSK82062.1"/>
    </source>
</evidence>
<sequence>MSSTMWDQRYAAEEYVYGTSPNEFFRAALEKLTPGKLLLPAEGEGRNSVYAASQGWKVTAFDTSTEGRKKAMRLAEQQGVHIQYQLAGYNQVLLPEEHFDCVAMVYAHASAADRTQRHRRMLSFLKPGGTFILEGFSKEQIHNRTGGPRDVEMLFSEEELRNDFQELSELKIWKEEIELQEGPFHNGCANVIRLIGVK</sequence>
<keyword evidence="6" id="KW-1185">Reference proteome</keyword>
<keyword evidence="1 4" id="KW-0808">Transferase</keyword>
<organism evidence="4 5">
    <name type="scientific">Prolixibacter denitrificans</name>
    <dbReference type="NCBI Taxonomy" id="1541063"/>
    <lineage>
        <taxon>Bacteria</taxon>
        <taxon>Pseudomonadati</taxon>
        <taxon>Bacteroidota</taxon>
        <taxon>Bacteroidia</taxon>
        <taxon>Marinilabiliales</taxon>
        <taxon>Prolixibacteraceae</taxon>
        <taxon>Prolixibacter</taxon>
    </lineage>
</organism>
<dbReference type="EMBL" id="BLAU01000001">
    <property type="protein sequence ID" value="GET22654.1"/>
    <property type="molecule type" value="Genomic_DNA"/>
</dbReference>
<dbReference type="GO" id="GO:0032259">
    <property type="term" value="P:methylation"/>
    <property type="evidence" value="ECO:0007669"/>
    <property type="project" value="UniProtKB-KW"/>
</dbReference>
<reference evidence="4 5" key="1">
    <citation type="submission" date="2018-03" db="EMBL/GenBank/DDBJ databases">
        <title>Genomic Encyclopedia of Archaeal and Bacterial Type Strains, Phase II (KMG-II): from individual species to whole genera.</title>
        <authorList>
            <person name="Goeker M."/>
        </authorList>
    </citation>
    <scope>NUCLEOTIDE SEQUENCE [LARGE SCALE GENOMIC DNA]</scope>
    <source>
        <strain evidence="4 5">DSM 27267</strain>
    </source>
</reference>
<evidence type="ECO:0000313" key="5">
    <source>
        <dbReference type="Proteomes" id="UP000240621"/>
    </source>
</evidence>
<comment type="caution">
    <text evidence="4">The sequence shown here is derived from an EMBL/GenBank/DDBJ whole genome shotgun (WGS) entry which is preliminary data.</text>
</comment>
<gene>
    <name evidence="4" type="ORF">CLV93_107176</name>
    <name evidence="3" type="ORF">JCM18694_29000</name>
</gene>
<dbReference type="AlphaFoldDB" id="A0A2P8CAV7"/>
<evidence type="ECO:0000313" key="3">
    <source>
        <dbReference type="EMBL" id="GET22654.1"/>
    </source>
</evidence>
<accession>A0A2P8CAV7</accession>
<dbReference type="SUPFAM" id="SSF53335">
    <property type="entry name" value="S-adenosyl-L-methionine-dependent methyltransferases"/>
    <property type="match status" value="1"/>
</dbReference>
<dbReference type="OrthoDB" id="9804312at2"/>
<dbReference type="Gene3D" id="3.40.50.150">
    <property type="entry name" value="Vaccinia Virus protein VP39"/>
    <property type="match status" value="1"/>
</dbReference>
<evidence type="ECO:0000313" key="6">
    <source>
        <dbReference type="Proteomes" id="UP000396862"/>
    </source>
</evidence>
<dbReference type="PANTHER" id="PTHR43861:SF3">
    <property type="entry name" value="PUTATIVE (AFU_ORTHOLOGUE AFUA_2G14390)-RELATED"/>
    <property type="match status" value="1"/>
</dbReference>
<dbReference type="GO" id="GO:0008168">
    <property type="term" value="F:methyltransferase activity"/>
    <property type="evidence" value="ECO:0007669"/>
    <property type="project" value="UniProtKB-KW"/>
</dbReference>
<feature type="domain" description="Methyltransferase" evidence="2">
    <location>
        <begin position="43"/>
        <end position="129"/>
    </location>
</feature>
<keyword evidence="4" id="KW-0489">Methyltransferase</keyword>
<dbReference type="InterPro" id="IPR041698">
    <property type="entry name" value="Methyltransf_25"/>
</dbReference>
<dbReference type="InterPro" id="IPR029063">
    <property type="entry name" value="SAM-dependent_MTases_sf"/>
</dbReference>
<dbReference type="Proteomes" id="UP000240621">
    <property type="component" value="Unassembled WGS sequence"/>
</dbReference>
<dbReference type="RefSeq" id="WP_106542857.1">
    <property type="nucleotide sequence ID" value="NZ_BLAU01000001.1"/>
</dbReference>
<evidence type="ECO:0000256" key="1">
    <source>
        <dbReference type="ARBA" id="ARBA00022679"/>
    </source>
</evidence>
<evidence type="ECO:0000259" key="2">
    <source>
        <dbReference type="Pfam" id="PF13649"/>
    </source>
</evidence>
<reference evidence="3 6" key="2">
    <citation type="submission" date="2019-10" db="EMBL/GenBank/DDBJ databases">
        <title>Prolixibacter strains distinguished by the presence of nitrate reductase genes were adept at nitrate-dependent anaerobic corrosion of metallic iron and carbon steel.</title>
        <authorList>
            <person name="Iino T."/>
            <person name="Shono N."/>
            <person name="Ito K."/>
            <person name="Nakamura R."/>
            <person name="Sueoka K."/>
            <person name="Harayama S."/>
            <person name="Ohkuma M."/>
        </authorList>
    </citation>
    <scope>NUCLEOTIDE SEQUENCE [LARGE SCALE GENOMIC DNA]</scope>
    <source>
        <strain evidence="3 6">MIC1-1</strain>
    </source>
</reference>
<protein>
    <submittedName>
        <fullName evidence="3 4">Methyltransferase</fullName>
    </submittedName>
</protein>
<dbReference type="PANTHER" id="PTHR43861">
    <property type="entry name" value="TRANS-ACONITATE 2-METHYLTRANSFERASE-RELATED"/>
    <property type="match status" value="1"/>
</dbReference>
<dbReference type="EMBL" id="PYGC01000007">
    <property type="protein sequence ID" value="PSK82062.1"/>
    <property type="molecule type" value="Genomic_DNA"/>
</dbReference>
<dbReference type="Proteomes" id="UP000396862">
    <property type="component" value="Unassembled WGS sequence"/>
</dbReference>